<sequence>MDNITSNAQLTPKKECYSENPHLRPPRQENKRKLPNSNTLMPSLHLSSAEALATFASKPSSHQRLVVDCGATHQMLNNDKFFTELSVSNNLNVAKGDPHSLLLSEGVGMVSIICDGRRLQLDDCLFGST</sequence>
<gene>
    <name evidence="2" type="ORF">O181_092768</name>
</gene>
<protein>
    <submittedName>
        <fullName evidence="2">Uncharacterized protein</fullName>
    </submittedName>
</protein>
<accession>A0A9Q3P8R4</accession>
<comment type="caution">
    <text evidence="2">The sequence shown here is derived from an EMBL/GenBank/DDBJ whole genome shotgun (WGS) entry which is preliminary data.</text>
</comment>
<evidence type="ECO:0000313" key="3">
    <source>
        <dbReference type="Proteomes" id="UP000765509"/>
    </source>
</evidence>
<dbReference type="Proteomes" id="UP000765509">
    <property type="component" value="Unassembled WGS sequence"/>
</dbReference>
<feature type="compositionally biased region" description="Polar residues" evidence="1">
    <location>
        <begin position="1"/>
        <end position="10"/>
    </location>
</feature>
<reference evidence="2" key="1">
    <citation type="submission" date="2021-03" db="EMBL/GenBank/DDBJ databases">
        <title>Draft genome sequence of rust myrtle Austropuccinia psidii MF-1, a brazilian biotype.</title>
        <authorList>
            <person name="Quecine M.C."/>
            <person name="Pachon D.M.R."/>
            <person name="Bonatelli M.L."/>
            <person name="Correr F.H."/>
            <person name="Franceschini L.M."/>
            <person name="Leite T.F."/>
            <person name="Margarido G.R.A."/>
            <person name="Almeida C.A."/>
            <person name="Ferrarezi J.A."/>
            <person name="Labate C.A."/>
        </authorList>
    </citation>
    <scope>NUCLEOTIDE SEQUENCE</scope>
    <source>
        <strain evidence="2">MF-1</strain>
    </source>
</reference>
<name>A0A9Q3P8R4_9BASI</name>
<dbReference type="AlphaFoldDB" id="A0A9Q3P8R4"/>
<evidence type="ECO:0000313" key="2">
    <source>
        <dbReference type="EMBL" id="MBW0553053.1"/>
    </source>
</evidence>
<dbReference type="OrthoDB" id="3251181at2759"/>
<proteinExistence type="predicted"/>
<dbReference type="EMBL" id="AVOT02059386">
    <property type="protein sequence ID" value="MBW0553053.1"/>
    <property type="molecule type" value="Genomic_DNA"/>
</dbReference>
<organism evidence="2 3">
    <name type="scientific">Austropuccinia psidii MF-1</name>
    <dbReference type="NCBI Taxonomy" id="1389203"/>
    <lineage>
        <taxon>Eukaryota</taxon>
        <taxon>Fungi</taxon>
        <taxon>Dikarya</taxon>
        <taxon>Basidiomycota</taxon>
        <taxon>Pucciniomycotina</taxon>
        <taxon>Pucciniomycetes</taxon>
        <taxon>Pucciniales</taxon>
        <taxon>Sphaerophragmiaceae</taxon>
        <taxon>Austropuccinia</taxon>
    </lineage>
</organism>
<evidence type="ECO:0000256" key="1">
    <source>
        <dbReference type="SAM" id="MobiDB-lite"/>
    </source>
</evidence>
<feature type="region of interest" description="Disordered" evidence="1">
    <location>
        <begin position="1"/>
        <end position="40"/>
    </location>
</feature>
<keyword evidence="3" id="KW-1185">Reference proteome</keyword>